<evidence type="ECO:0000313" key="2">
    <source>
        <dbReference type="EMBL" id="MBX0303896.1"/>
    </source>
</evidence>
<dbReference type="EMBL" id="RKLQ01000002">
    <property type="protein sequence ID" value="MBX0303896.1"/>
    <property type="molecule type" value="Genomic_DNA"/>
</dbReference>
<name>A0A8J8C806_9EURY</name>
<evidence type="ECO:0000313" key="3">
    <source>
        <dbReference type="Proteomes" id="UP000783863"/>
    </source>
</evidence>
<accession>A0A8J8C806</accession>
<sequence length="49" mass="5169">MLIGGPLVAVLWVVAPTLSLLAAVTLWVHVVADLYQDIRDVRAANASLG</sequence>
<comment type="caution">
    <text evidence="2">The sequence shown here is derived from an EMBL/GenBank/DDBJ whole genome shotgun (WGS) entry which is preliminary data.</text>
</comment>
<evidence type="ECO:0000256" key="1">
    <source>
        <dbReference type="SAM" id="Phobius"/>
    </source>
</evidence>
<keyword evidence="1" id="KW-1133">Transmembrane helix</keyword>
<reference evidence="2" key="1">
    <citation type="submission" date="2021-06" db="EMBL/GenBank/DDBJ databases">
        <title>Halomicroarcula sp. F24A a new haloarchaeum isolated from saline soil.</title>
        <authorList>
            <person name="Duran-Viseras A."/>
            <person name="Sanchez-Porro C."/>
            <person name="Ventosa A."/>
        </authorList>
    </citation>
    <scope>NUCLEOTIDE SEQUENCE</scope>
    <source>
        <strain evidence="2">F24A</strain>
    </source>
</reference>
<protein>
    <submittedName>
        <fullName evidence="2">Uncharacterized protein</fullName>
    </submittedName>
</protein>
<organism evidence="2 3">
    <name type="scientific">Haloarcula salinisoli</name>
    <dbReference type="NCBI Taxonomy" id="2487746"/>
    <lineage>
        <taxon>Archaea</taxon>
        <taxon>Methanobacteriati</taxon>
        <taxon>Methanobacteriota</taxon>
        <taxon>Stenosarchaea group</taxon>
        <taxon>Halobacteria</taxon>
        <taxon>Halobacteriales</taxon>
        <taxon>Haloarculaceae</taxon>
        <taxon>Haloarcula</taxon>
    </lineage>
</organism>
<keyword evidence="1" id="KW-0812">Transmembrane</keyword>
<dbReference type="Proteomes" id="UP000783863">
    <property type="component" value="Unassembled WGS sequence"/>
</dbReference>
<dbReference type="AlphaFoldDB" id="A0A8J8C806"/>
<keyword evidence="1" id="KW-0472">Membrane</keyword>
<keyword evidence="3" id="KW-1185">Reference proteome</keyword>
<gene>
    <name evidence="2" type="ORF">EGD98_09475</name>
</gene>
<feature type="transmembrane region" description="Helical" evidence="1">
    <location>
        <begin position="6"/>
        <end position="32"/>
    </location>
</feature>
<dbReference type="RefSeq" id="WP_220588136.1">
    <property type="nucleotide sequence ID" value="NZ_RKLQ01000002.1"/>
</dbReference>
<proteinExistence type="predicted"/>